<feature type="domain" description="NADP-dependent oxidoreductase" evidence="2">
    <location>
        <begin position="382"/>
        <end position="632"/>
    </location>
</feature>
<name>A0A1Q9CYG2_SYMMI</name>
<feature type="compositionally biased region" description="Basic and acidic residues" evidence="1">
    <location>
        <begin position="172"/>
        <end position="189"/>
    </location>
</feature>
<evidence type="ECO:0000256" key="1">
    <source>
        <dbReference type="SAM" id="MobiDB-lite"/>
    </source>
</evidence>
<dbReference type="OrthoDB" id="416253at2759"/>
<dbReference type="Proteomes" id="UP000186817">
    <property type="component" value="Unassembled WGS sequence"/>
</dbReference>
<dbReference type="GO" id="GO:0016491">
    <property type="term" value="F:oxidoreductase activity"/>
    <property type="evidence" value="ECO:0007669"/>
    <property type="project" value="InterPro"/>
</dbReference>
<feature type="compositionally biased region" description="Low complexity" evidence="1">
    <location>
        <begin position="152"/>
        <end position="169"/>
    </location>
</feature>
<protein>
    <submittedName>
        <fullName evidence="3">NADPH-dependent conjugated polyketone reductase C2</fullName>
    </submittedName>
</protein>
<dbReference type="PANTHER" id="PTHR43827">
    <property type="entry name" value="2,5-DIKETO-D-GLUCONIC ACID REDUCTASE"/>
    <property type="match status" value="1"/>
</dbReference>
<gene>
    <name evidence="3" type="primary">cpr-c2</name>
    <name evidence="3" type="ORF">AK812_SmicGene30805</name>
</gene>
<evidence type="ECO:0000259" key="2">
    <source>
        <dbReference type="Pfam" id="PF00248"/>
    </source>
</evidence>
<dbReference type="Gene3D" id="3.20.20.100">
    <property type="entry name" value="NADP-dependent oxidoreductase domain"/>
    <property type="match status" value="1"/>
</dbReference>
<dbReference type="InterPro" id="IPR020471">
    <property type="entry name" value="AKR"/>
</dbReference>
<reference evidence="3 4" key="1">
    <citation type="submission" date="2016-02" db="EMBL/GenBank/DDBJ databases">
        <title>Genome analysis of coral dinoflagellate symbionts highlights evolutionary adaptations to a symbiotic lifestyle.</title>
        <authorList>
            <person name="Aranda M."/>
            <person name="Li Y."/>
            <person name="Liew Y.J."/>
            <person name="Baumgarten S."/>
            <person name="Simakov O."/>
            <person name="Wilson M."/>
            <person name="Piel J."/>
            <person name="Ashoor H."/>
            <person name="Bougouffa S."/>
            <person name="Bajic V.B."/>
            <person name="Ryu T."/>
            <person name="Ravasi T."/>
            <person name="Bayer T."/>
            <person name="Micklem G."/>
            <person name="Kim H."/>
            <person name="Bhak J."/>
            <person name="Lajeunesse T.C."/>
            <person name="Voolstra C.R."/>
        </authorList>
    </citation>
    <scope>NUCLEOTIDE SEQUENCE [LARGE SCALE GENOMIC DNA]</scope>
    <source>
        <strain evidence="3 4">CCMP2467</strain>
    </source>
</reference>
<organism evidence="3 4">
    <name type="scientific">Symbiodinium microadriaticum</name>
    <name type="common">Dinoflagellate</name>
    <name type="synonym">Zooxanthella microadriatica</name>
    <dbReference type="NCBI Taxonomy" id="2951"/>
    <lineage>
        <taxon>Eukaryota</taxon>
        <taxon>Sar</taxon>
        <taxon>Alveolata</taxon>
        <taxon>Dinophyceae</taxon>
        <taxon>Suessiales</taxon>
        <taxon>Symbiodiniaceae</taxon>
        <taxon>Symbiodinium</taxon>
    </lineage>
</organism>
<dbReference type="InterPro" id="IPR036812">
    <property type="entry name" value="NAD(P)_OxRdtase_dom_sf"/>
</dbReference>
<dbReference type="Pfam" id="PF00248">
    <property type="entry name" value="Aldo_ket_red"/>
    <property type="match status" value="1"/>
</dbReference>
<evidence type="ECO:0000313" key="4">
    <source>
        <dbReference type="Proteomes" id="UP000186817"/>
    </source>
</evidence>
<dbReference type="AlphaFoldDB" id="A0A1Q9CYG2"/>
<dbReference type="PANTHER" id="PTHR43827:SF8">
    <property type="entry name" value="ALDO_KETO REDUCTASE FAMILY PROTEIN"/>
    <property type="match status" value="1"/>
</dbReference>
<dbReference type="InterPro" id="IPR023210">
    <property type="entry name" value="NADP_OxRdtase_dom"/>
</dbReference>
<dbReference type="PRINTS" id="PR00069">
    <property type="entry name" value="ALDKETRDTASE"/>
</dbReference>
<accession>A0A1Q9CYG2</accession>
<comment type="caution">
    <text evidence="3">The sequence shown here is derived from an EMBL/GenBank/DDBJ whole genome shotgun (WGS) entry which is preliminary data.</text>
</comment>
<evidence type="ECO:0000313" key="3">
    <source>
        <dbReference type="EMBL" id="OLP87940.1"/>
    </source>
</evidence>
<feature type="region of interest" description="Disordered" evidence="1">
    <location>
        <begin position="89"/>
        <end position="195"/>
    </location>
</feature>
<sequence length="715" mass="78969">MVEMQPGICKMEFAMGSHGLTWKTGSTEVERVSCQARLLGVKPGWSISMIDGVPIETSYQAWNELMRCKKSGKKYQIYFTKDENSIREDQAKAEAEKARKAKQEEERKKREEIEKKIREEAEKKRADEIASKKQEYWDKQQAQQEEEKEGEGPAPGAEEAEAAGAAPAEAEGEGKAEATEAVEEQRAEGEEAAPAEKGSLYCVAPIVGPGVSTPLRQTYDFWAIGKDCCSVGASDFRCGSWGSTQAHTGLREVNEADLEYYRLAVQQAASLYDIMALLQNREDDKASAVSDSMRCLSVAATATERLALPLVCMPRASALFPTARPAGPPSRGPVPWIAAGAGAVGVMASRSRSTQAQANSEGGDTDLSQLPYLYGTAWKETATTDLVVKAVRAGFRGIDTACQPKHYREDLVGAALAKLAAEDQIPREALWIQTKFTSLRGQDPSRVPYDSKAPLAAQVEQSIEKSLQNLGTAYIDSLVMHSPMPSLEENLEVWRVFERAVEQGKVRQLGISNCYDPRTFRRIYDAVRIKPRVLQNRFYVESGYDLELRQFCLERGITYQSFWTLTANPHVLASPPVQSAAERLRATPAQILFRWLIQSGHQPLTGTKSSDHMQQDLEVMSLVLTDGEMQSIGQPHPIFLKWSRDPRGEVNGLHTMAFRNFLVFAASNLVFDILAVALASARYAFLGRSRAGYEEILNEAPAMPKDLAAHAYAAP</sequence>
<dbReference type="EMBL" id="LSRX01000835">
    <property type="protein sequence ID" value="OLP87940.1"/>
    <property type="molecule type" value="Genomic_DNA"/>
</dbReference>
<keyword evidence="4" id="KW-1185">Reference proteome</keyword>
<proteinExistence type="predicted"/>
<dbReference type="CDD" id="cd19071">
    <property type="entry name" value="AKR_AKR1-5-like"/>
    <property type="match status" value="1"/>
</dbReference>
<feature type="compositionally biased region" description="Basic and acidic residues" evidence="1">
    <location>
        <begin position="89"/>
        <end position="138"/>
    </location>
</feature>
<dbReference type="SUPFAM" id="SSF51430">
    <property type="entry name" value="NAD(P)-linked oxidoreductase"/>
    <property type="match status" value="1"/>
</dbReference>